<evidence type="ECO:0000256" key="16">
    <source>
        <dbReference type="SAM" id="MobiDB-lite"/>
    </source>
</evidence>
<dbReference type="Pfam" id="PF11799">
    <property type="entry name" value="IMS_C"/>
    <property type="match status" value="1"/>
</dbReference>
<protein>
    <recommendedName>
        <fullName evidence="15">DNA polymerase IV</fullName>
        <shortName evidence="15">Pol IV</shortName>
        <ecNumber evidence="15">2.7.7.7</ecNumber>
    </recommendedName>
</protein>
<evidence type="ECO:0000256" key="7">
    <source>
        <dbReference type="ARBA" id="ARBA00022705"/>
    </source>
</evidence>
<dbReference type="InterPro" id="IPR043502">
    <property type="entry name" value="DNA/RNA_pol_sf"/>
</dbReference>
<evidence type="ECO:0000256" key="13">
    <source>
        <dbReference type="ARBA" id="ARBA00023204"/>
    </source>
</evidence>
<comment type="caution">
    <text evidence="18">The sequence shown here is derived from an EMBL/GenBank/DDBJ whole genome shotgun (WGS) entry which is preliminary data.</text>
</comment>
<keyword evidence="6 15" id="KW-0548">Nucleotidyltransferase</keyword>
<evidence type="ECO:0000256" key="10">
    <source>
        <dbReference type="ARBA" id="ARBA00022842"/>
    </source>
</evidence>
<comment type="catalytic activity">
    <reaction evidence="14 15">
        <text>DNA(n) + a 2'-deoxyribonucleoside 5'-triphosphate = DNA(n+1) + diphosphate</text>
        <dbReference type="Rhea" id="RHEA:22508"/>
        <dbReference type="Rhea" id="RHEA-COMP:17339"/>
        <dbReference type="Rhea" id="RHEA-COMP:17340"/>
        <dbReference type="ChEBI" id="CHEBI:33019"/>
        <dbReference type="ChEBI" id="CHEBI:61560"/>
        <dbReference type="ChEBI" id="CHEBI:173112"/>
        <dbReference type="EC" id="2.7.7.7"/>
    </reaction>
</comment>
<keyword evidence="9 15" id="KW-0227">DNA damage</keyword>
<evidence type="ECO:0000256" key="15">
    <source>
        <dbReference type="HAMAP-Rule" id="MF_01113"/>
    </source>
</evidence>
<gene>
    <name evidence="15" type="primary">dinB</name>
    <name evidence="18" type="ORF">DF017_30595</name>
</gene>
<proteinExistence type="inferred from homology"/>
<feature type="domain" description="UmuC" evidence="17">
    <location>
        <begin position="301"/>
        <end position="482"/>
    </location>
</feature>
<dbReference type="SUPFAM" id="SSF100879">
    <property type="entry name" value="Lesion bypass DNA polymerase (Y-family), little finger domain"/>
    <property type="match status" value="1"/>
</dbReference>
<dbReference type="InterPro" id="IPR036775">
    <property type="entry name" value="DNA_pol_Y-fam_lit_finger_sf"/>
</dbReference>
<keyword evidence="13 15" id="KW-0234">DNA repair</keyword>
<evidence type="ECO:0000256" key="2">
    <source>
        <dbReference type="ARBA" id="ARBA00010945"/>
    </source>
</evidence>
<dbReference type="Gene3D" id="3.30.1490.100">
    <property type="entry name" value="DNA polymerase, Y-family, little finger domain"/>
    <property type="match status" value="1"/>
</dbReference>
<feature type="region of interest" description="Disordered" evidence="16">
    <location>
        <begin position="233"/>
        <end position="257"/>
    </location>
</feature>
<evidence type="ECO:0000259" key="17">
    <source>
        <dbReference type="PROSITE" id="PS50173"/>
    </source>
</evidence>
<evidence type="ECO:0000256" key="4">
    <source>
        <dbReference type="ARBA" id="ARBA00022490"/>
    </source>
</evidence>
<dbReference type="PROSITE" id="PS50173">
    <property type="entry name" value="UMUC"/>
    <property type="match status" value="1"/>
</dbReference>
<keyword evidence="3 15" id="KW-0515">Mutator protein</keyword>
<dbReference type="Proteomes" id="UP000281098">
    <property type="component" value="Unassembled WGS sequence"/>
</dbReference>
<keyword evidence="10 15" id="KW-0460">Magnesium</keyword>
<organism evidence="18 19">
    <name type="scientific">Burkholderia stagnalis</name>
    <dbReference type="NCBI Taxonomy" id="1503054"/>
    <lineage>
        <taxon>Bacteria</taxon>
        <taxon>Pseudomonadati</taxon>
        <taxon>Pseudomonadota</taxon>
        <taxon>Betaproteobacteria</taxon>
        <taxon>Burkholderiales</taxon>
        <taxon>Burkholderiaceae</taxon>
        <taxon>Burkholderia</taxon>
        <taxon>Burkholderia cepacia complex</taxon>
    </lineage>
</organism>
<dbReference type="PANTHER" id="PTHR11076">
    <property type="entry name" value="DNA REPAIR POLYMERASE UMUC / TRANSFERASE FAMILY MEMBER"/>
    <property type="match status" value="1"/>
</dbReference>
<evidence type="ECO:0000256" key="3">
    <source>
        <dbReference type="ARBA" id="ARBA00022457"/>
    </source>
</evidence>
<keyword evidence="7 15" id="KW-0235">DNA replication</keyword>
<feature type="active site" evidence="15">
    <location>
        <position position="401"/>
    </location>
</feature>
<accession>A0ABX9YHA7</accession>
<comment type="function">
    <text evidence="15">Poorly processive, error-prone DNA polymerase involved in untargeted mutagenesis. Copies undamaged DNA at stalled replication forks, which arise in vivo from mismatched or misaligned primer ends. These misaligned primers can be extended by PolIV. Exhibits no 3'-5' exonuclease (proofreading) activity. May be involved in translesional synthesis, in conjunction with the beta clamp from PolIII.</text>
</comment>
<dbReference type="InterPro" id="IPR017961">
    <property type="entry name" value="DNA_pol_Y-fam_little_finger"/>
</dbReference>
<dbReference type="GO" id="GO:0003887">
    <property type="term" value="F:DNA-directed DNA polymerase activity"/>
    <property type="evidence" value="ECO:0007669"/>
    <property type="project" value="UniProtKB-EC"/>
</dbReference>
<dbReference type="HAMAP" id="MF_01113">
    <property type="entry name" value="DNApol_IV"/>
    <property type="match status" value="1"/>
</dbReference>
<evidence type="ECO:0000256" key="14">
    <source>
        <dbReference type="ARBA" id="ARBA00049244"/>
    </source>
</evidence>
<keyword evidence="12 15" id="KW-0238">DNA-binding</keyword>
<comment type="subcellular location">
    <subcellularLocation>
        <location evidence="1 15">Cytoplasm</location>
    </subcellularLocation>
</comment>
<keyword evidence="5 15" id="KW-0808">Transferase</keyword>
<keyword evidence="4 15" id="KW-0963">Cytoplasm</keyword>
<dbReference type="InterPro" id="IPR050116">
    <property type="entry name" value="DNA_polymerase-Y"/>
</dbReference>
<dbReference type="CDD" id="cd03586">
    <property type="entry name" value="PolY_Pol_IV_kappa"/>
    <property type="match status" value="1"/>
</dbReference>
<keyword evidence="11 15" id="KW-0239">DNA-directed DNA polymerase</keyword>
<dbReference type="NCBIfam" id="NF002677">
    <property type="entry name" value="PRK02406.1"/>
    <property type="match status" value="1"/>
</dbReference>
<feature type="binding site" evidence="15">
    <location>
        <position position="400"/>
    </location>
    <ligand>
        <name>Mg(2+)</name>
        <dbReference type="ChEBI" id="CHEBI:18420"/>
    </ligand>
</feature>
<dbReference type="InterPro" id="IPR022880">
    <property type="entry name" value="DNApol_IV"/>
</dbReference>
<evidence type="ECO:0000313" key="19">
    <source>
        <dbReference type="Proteomes" id="UP000281098"/>
    </source>
</evidence>
<keyword evidence="8 15" id="KW-0479">Metal-binding</keyword>
<reference evidence="18 19" key="1">
    <citation type="submission" date="2018-08" db="EMBL/GenBank/DDBJ databases">
        <title>Comparative analysis of Burkholderia isolates from Puerto Rico.</title>
        <authorList>
            <person name="Hall C."/>
            <person name="Sahl J."/>
            <person name="Wagner D."/>
        </authorList>
    </citation>
    <scope>NUCLEOTIDE SEQUENCE [LARGE SCALE GENOMIC DNA]</scope>
    <source>
        <strain evidence="18 19">Bp8966</strain>
    </source>
</reference>
<dbReference type="PANTHER" id="PTHR11076:SF33">
    <property type="entry name" value="DNA POLYMERASE KAPPA"/>
    <property type="match status" value="1"/>
</dbReference>
<name>A0ABX9YHA7_9BURK</name>
<dbReference type="InterPro" id="IPR001126">
    <property type="entry name" value="UmuC"/>
</dbReference>
<evidence type="ECO:0000256" key="12">
    <source>
        <dbReference type="ARBA" id="ARBA00023125"/>
    </source>
</evidence>
<keyword evidence="19" id="KW-1185">Reference proteome</keyword>
<evidence type="ECO:0000256" key="11">
    <source>
        <dbReference type="ARBA" id="ARBA00022932"/>
    </source>
</evidence>
<evidence type="ECO:0000256" key="8">
    <source>
        <dbReference type="ARBA" id="ARBA00022723"/>
    </source>
</evidence>
<evidence type="ECO:0000313" key="18">
    <source>
        <dbReference type="EMBL" id="RQY83814.1"/>
    </source>
</evidence>
<dbReference type="InterPro" id="IPR053848">
    <property type="entry name" value="IMS_HHH_1"/>
</dbReference>
<feature type="binding site" evidence="15">
    <location>
        <position position="305"/>
    </location>
    <ligand>
        <name>Mg(2+)</name>
        <dbReference type="ChEBI" id="CHEBI:18420"/>
    </ligand>
</feature>
<evidence type="ECO:0000256" key="5">
    <source>
        <dbReference type="ARBA" id="ARBA00022679"/>
    </source>
</evidence>
<evidence type="ECO:0000256" key="6">
    <source>
        <dbReference type="ARBA" id="ARBA00022695"/>
    </source>
</evidence>
<dbReference type="EC" id="2.7.7.7" evidence="15"/>
<dbReference type="InterPro" id="IPR043128">
    <property type="entry name" value="Rev_trsase/Diguanyl_cyclase"/>
</dbReference>
<sequence length="654" mass="74242">MQRGRIEHRQRRIFRTDQQRDFRAAEDHALRAALRKRFDDPHVRRARCRQHGAVTQLVVDDPVHVGALALVRHQHVEPELLAQPLCVERQFHRISRAEQPDARDAGRAQRLAGRIGDMQEGQRDRRLDRVVHAMHRVGREHDQLRASRLELPRGRGHPFAERRPVVRALQRFDLREVDGHHHALRVVVPAVQRLRMLVQHPVVFRRRFPAHPADQSDRLHPPRSRFHCQHRREYRRRRARTAVRSSQSGPVRRGRARQHAAVETATVFLYSIGTVNPTVISPADPNPPPFPSDAPPRARKIIHCDCDCFYASVEMRDDPSLRGRPLAVGGRPDQRGVIATCNYEARRYGVHSAMSSALAMRKCPDLLILPSAMDKYRAASRQIMAIYRDYTADVEPLSLDEAYLDVSHAERCQGSATLIAREIRERVFETVGVTVSAGVAPNKFIAKIASDWNKPDGLFVVRPHEVDAFVAALPVRKLHGVGKVTAARLDRLGIQTCAQLRDWSLIDLHREFGAFGRRLFQLSRGIDERSVQADQERKSVSVETTYVTDLTTLEQCADEIRKLTVQLDARIARAGAVRSIRKLYVKIRFADFQRTTVECVADATNADTAVTLLAKGLLRRAQPVRLLGVGVRIDEDTPERHGQIALFDDESPAP</sequence>
<dbReference type="Gene3D" id="3.30.70.270">
    <property type="match status" value="1"/>
</dbReference>
<comment type="subunit">
    <text evidence="15">Monomer.</text>
</comment>
<dbReference type="Gene3D" id="3.40.1170.60">
    <property type="match status" value="1"/>
</dbReference>
<comment type="cofactor">
    <cofactor evidence="15">
        <name>Mg(2+)</name>
        <dbReference type="ChEBI" id="CHEBI:18420"/>
    </cofactor>
    <text evidence="15">Binds 2 magnesium ions per subunit.</text>
</comment>
<feature type="site" description="Substrate discrimination" evidence="15">
    <location>
        <position position="310"/>
    </location>
</feature>
<dbReference type="SUPFAM" id="SSF56672">
    <property type="entry name" value="DNA/RNA polymerases"/>
    <property type="match status" value="1"/>
</dbReference>
<evidence type="ECO:0000256" key="9">
    <source>
        <dbReference type="ARBA" id="ARBA00022763"/>
    </source>
</evidence>
<comment type="similarity">
    <text evidence="2 15">Belongs to the DNA polymerase type-Y family.</text>
</comment>
<dbReference type="Gene3D" id="1.10.150.20">
    <property type="entry name" value="5' to 3' exonuclease, C-terminal subdomain"/>
    <property type="match status" value="1"/>
</dbReference>
<evidence type="ECO:0000256" key="1">
    <source>
        <dbReference type="ARBA" id="ARBA00004496"/>
    </source>
</evidence>
<dbReference type="Pfam" id="PF00817">
    <property type="entry name" value="IMS"/>
    <property type="match status" value="1"/>
</dbReference>
<dbReference type="Pfam" id="PF21999">
    <property type="entry name" value="IMS_HHH_1"/>
    <property type="match status" value="1"/>
</dbReference>
<dbReference type="EMBL" id="QTPM01000057">
    <property type="protein sequence ID" value="RQY83814.1"/>
    <property type="molecule type" value="Genomic_DNA"/>
</dbReference>